<evidence type="ECO:0000256" key="1">
    <source>
        <dbReference type="SAM" id="MobiDB-lite"/>
    </source>
</evidence>
<dbReference type="GeneID" id="67024322"/>
<evidence type="ECO:0000313" key="2">
    <source>
        <dbReference type="EMBL" id="QRW27445.1"/>
    </source>
</evidence>
<evidence type="ECO:0000313" key="3">
    <source>
        <dbReference type="Proteomes" id="UP000650533"/>
    </source>
</evidence>
<dbReference type="SUPFAM" id="SSF51735">
    <property type="entry name" value="NAD(P)-binding Rossmann-fold domains"/>
    <property type="match status" value="1"/>
</dbReference>
<sequence>MPVIPSFEEINAHIEAMEEFVASHLPNAPDLPPVLSQVWGRIHDDLMRFGPPSMPAFPAITGIREVFVEVPPSPHPPVTRVPVGQKASSWLSRNKWSVLGVALGSGLLAGYLISNSGDPARSRPRFRILARKKRRTNDLTSERREIILLLGADHPFGLGLARDLVSRGYVVIASVSRAELADELESHGAGFIRALVLNPADPATLNPFLRDMRATLGLRFPLGSAGDPYASPSSHAHIVALVSLLSLTTTDPQNVTEQDATSFMPLSSMSLTKDYLPLLISSHVTPFGIIQGVLPHLRNTNKYLPKSHPSVVILQSVYTLGPGRNGADAIVTTANTTALDVFRRELREQGVDVFELDIGKIDTAGVVPLGMKRREAARRERHASQVGRTPSSFEVLADAVADVVGERGVIQWWRGSKRPVGAGGEFDCILSLASNEQARILARTYALASRLPTRVLDFLIALPHTLVAMRNSGPTIGVPPGNNSTQPTRIQTALPPQTGTDSTQPSAVTPGSSVLSQSAEASPAEEMYHSRHSYNVPAGEVWGSVGEPEPDSWVSLSGASGRGTPSH</sequence>
<dbReference type="PANTHER" id="PTHR43313">
    <property type="entry name" value="SHORT-CHAIN DEHYDROGENASE/REDUCTASE FAMILY 9C"/>
    <property type="match status" value="1"/>
</dbReference>
<dbReference type="GO" id="GO:0008202">
    <property type="term" value="P:steroid metabolic process"/>
    <property type="evidence" value="ECO:0007669"/>
    <property type="project" value="TreeGrafter"/>
</dbReference>
<dbReference type="Gene3D" id="3.40.50.720">
    <property type="entry name" value="NAD(P)-binding Rossmann-like Domain"/>
    <property type="match status" value="1"/>
</dbReference>
<dbReference type="AlphaFoldDB" id="A0A8H8P8X5"/>
<gene>
    <name evidence="2" type="ORF">RhiXN_02040</name>
</gene>
<feature type="compositionally biased region" description="Polar residues" evidence="1">
    <location>
        <begin position="554"/>
        <end position="567"/>
    </location>
</feature>
<reference evidence="2" key="1">
    <citation type="submission" date="2020-05" db="EMBL/GenBank/DDBJ databases">
        <title>Evolutionary and genomic comparisons of hybrid uninucleate and nonhybrid Rhizoctonia fungi.</title>
        <authorList>
            <person name="Li C."/>
            <person name="Chen X."/>
        </authorList>
    </citation>
    <scope>NUCLEOTIDE SEQUENCE</scope>
    <source>
        <strain evidence="2">AG-1 IA</strain>
    </source>
</reference>
<name>A0A8H8P8X5_9AGAM</name>
<feature type="compositionally biased region" description="Polar residues" evidence="1">
    <location>
        <begin position="481"/>
        <end position="520"/>
    </location>
</feature>
<accession>A0A8H8P8X5</accession>
<dbReference type="PANTHER" id="PTHR43313:SF1">
    <property type="entry name" value="3BETA-HYDROXYSTEROID DEHYDROGENASE DHS-16"/>
    <property type="match status" value="1"/>
</dbReference>
<dbReference type="RefSeq" id="XP_043187682.1">
    <property type="nucleotide sequence ID" value="XM_043321859.1"/>
</dbReference>
<dbReference type="Proteomes" id="UP000650533">
    <property type="component" value="Chromosome 16"/>
</dbReference>
<feature type="region of interest" description="Disordered" evidence="1">
    <location>
        <begin position="473"/>
        <end position="567"/>
    </location>
</feature>
<dbReference type="EMBL" id="CP059673">
    <property type="protein sequence ID" value="QRW27445.1"/>
    <property type="molecule type" value="Genomic_DNA"/>
</dbReference>
<proteinExistence type="predicted"/>
<dbReference type="InterPro" id="IPR036291">
    <property type="entry name" value="NAD(P)-bd_dom_sf"/>
</dbReference>
<protein>
    <submittedName>
        <fullName evidence="2">Uncharacterized protein</fullName>
    </submittedName>
</protein>
<organism evidence="2 3">
    <name type="scientific">Rhizoctonia solani</name>
    <dbReference type="NCBI Taxonomy" id="456999"/>
    <lineage>
        <taxon>Eukaryota</taxon>
        <taxon>Fungi</taxon>
        <taxon>Dikarya</taxon>
        <taxon>Basidiomycota</taxon>
        <taxon>Agaricomycotina</taxon>
        <taxon>Agaricomycetes</taxon>
        <taxon>Cantharellales</taxon>
        <taxon>Ceratobasidiaceae</taxon>
        <taxon>Rhizoctonia</taxon>
    </lineage>
</organism>
<dbReference type="KEGG" id="rsx:RhiXN_02040"/>
<dbReference type="GO" id="GO:0016491">
    <property type="term" value="F:oxidoreductase activity"/>
    <property type="evidence" value="ECO:0007669"/>
    <property type="project" value="TreeGrafter"/>
</dbReference>